<dbReference type="AlphaFoldDB" id="A0A926NWL2"/>
<name>A0A926NWL2_9HYPH</name>
<evidence type="ECO:0008006" key="4">
    <source>
        <dbReference type="Google" id="ProtNLM"/>
    </source>
</evidence>
<evidence type="ECO:0000313" key="3">
    <source>
        <dbReference type="Proteomes" id="UP000598467"/>
    </source>
</evidence>
<keyword evidence="1" id="KW-0732">Signal</keyword>
<protein>
    <recommendedName>
        <fullName evidence="4">Secreted protein</fullName>
    </recommendedName>
</protein>
<proteinExistence type="predicted"/>
<dbReference type="EMBL" id="JABFCZ010000002">
    <property type="protein sequence ID" value="MBD1545000.1"/>
    <property type="molecule type" value="Genomic_DNA"/>
</dbReference>
<sequence>MNRQLLWTVLVLVSGLLLVTSAEAGCQTQGSRFMLHHKKPMKAYSWMSSSGCEYYFRAGGRMTFTSASIVRKPKHGVFKKTSRFQFLYTPHKNFKGKESYSVRICGKDLQGKNCTELIVDATVK</sequence>
<dbReference type="Proteomes" id="UP000598467">
    <property type="component" value="Unassembled WGS sequence"/>
</dbReference>
<evidence type="ECO:0000313" key="2">
    <source>
        <dbReference type="EMBL" id="MBD1545000.1"/>
    </source>
</evidence>
<dbReference type="RefSeq" id="WP_190289669.1">
    <property type="nucleotide sequence ID" value="NZ_JABFCZ010000002.1"/>
</dbReference>
<organism evidence="2 3">
    <name type="scientific">Roseibium aggregatum</name>
    <dbReference type="NCBI Taxonomy" id="187304"/>
    <lineage>
        <taxon>Bacteria</taxon>
        <taxon>Pseudomonadati</taxon>
        <taxon>Pseudomonadota</taxon>
        <taxon>Alphaproteobacteria</taxon>
        <taxon>Hyphomicrobiales</taxon>
        <taxon>Stappiaceae</taxon>
        <taxon>Roseibium</taxon>
    </lineage>
</organism>
<reference evidence="2" key="1">
    <citation type="submission" date="2020-05" db="EMBL/GenBank/DDBJ databases">
        <title>Identification of trans-AT polyketide cluster in two marine bacteria, producers of a novel glutaramide-containing polyketide sesbanimide D and analogs.</title>
        <authorList>
            <person name="Kacar D."/>
            <person name="Rodriguez P."/>
            <person name="Canedo L."/>
            <person name="Gonzalez E."/>
            <person name="Galan B."/>
            <person name="De La Calle F."/>
            <person name="Garcia J.L."/>
        </authorList>
    </citation>
    <scope>NUCLEOTIDE SEQUENCE</scope>
    <source>
        <strain evidence="2">PHM038</strain>
    </source>
</reference>
<accession>A0A926NWL2</accession>
<feature type="chain" id="PRO_5037715757" description="Secreted protein" evidence="1">
    <location>
        <begin position="25"/>
        <end position="124"/>
    </location>
</feature>
<comment type="caution">
    <text evidence="2">The sequence shown here is derived from an EMBL/GenBank/DDBJ whole genome shotgun (WGS) entry which is preliminary data.</text>
</comment>
<gene>
    <name evidence="2" type="ORF">HK439_01895</name>
</gene>
<evidence type="ECO:0000256" key="1">
    <source>
        <dbReference type="SAM" id="SignalP"/>
    </source>
</evidence>
<feature type="signal peptide" evidence="1">
    <location>
        <begin position="1"/>
        <end position="24"/>
    </location>
</feature>